<dbReference type="SUPFAM" id="SSF55729">
    <property type="entry name" value="Acyl-CoA N-acyltransferases (Nat)"/>
    <property type="match status" value="1"/>
</dbReference>
<evidence type="ECO:0000256" key="3">
    <source>
        <dbReference type="ARBA" id="ARBA00022679"/>
    </source>
</evidence>
<reference evidence="8" key="1">
    <citation type="submission" date="2021-01" db="EMBL/GenBank/DDBJ databases">
        <title>Genome public.</title>
        <authorList>
            <person name="Liu C."/>
            <person name="Sun Q."/>
        </authorList>
    </citation>
    <scope>NUCLEOTIDE SEQUENCE [LARGE SCALE GENOMIC DNA]</scope>
    <source>
        <strain evidence="8">YIM B02556</strain>
    </source>
</reference>
<keyword evidence="3" id="KW-0808">Transferase</keyword>
<evidence type="ECO:0000259" key="6">
    <source>
        <dbReference type="PROSITE" id="PS51186"/>
    </source>
</evidence>
<dbReference type="PANTHER" id="PTHR36449:SF1">
    <property type="entry name" value="ACETYLTRANSFERASE"/>
    <property type="match status" value="1"/>
</dbReference>
<keyword evidence="8" id="KW-1185">Reference proteome</keyword>
<dbReference type="PROSITE" id="PS51186">
    <property type="entry name" value="GNAT"/>
    <property type="match status" value="1"/>
</dbReference>
<dbReference type="PANTHER" id="PTHR36449">
    <property type="entry name" value="ACETYLTRANSFERASE-RELATED"/>
    <property type="match status" value="1"/>
</dbReference>
<keyword evidence="1" id="KW-0678">Repressor</keyword>
<protein>
    <submittedName>
        <fullName evidence="7">GNAT family N-acetyltransferase</fullName>
    </submittedName>
</protein>
<sequence length="163" mass="17688">MTGPTPLTEAHDLGRFDSGVPVLNDWLRKRALKSHVSGGSRVFVVCQGNTVIAYYCLAMGAIFHEQATGKVRRNMPDPVPVVVLGRLAVDRHWSGKGLGSALLRDAVRKALKAAELAGTRAMLVHAKDDTAKAFYQRHGFTPSPVVPLTLMVTLDDLEKAMGR</sequence>
<dbReference type="Pfam" id="PF13508">
    <property type="entry name" value="Acetyltransf_7"/>
    <property type="match status" value="1"/>
</dbReference>
<dbReference type="Gene3D" id="3.40.630.30">
    <property type="match status" value="1"/>
</dbReference>
<dbReference type="InterPro" id="IPR016181">
    <property type="entry name" value="Acyl_CoA_acyltransferase"/>
</dbReference>
<evidence type="ECO:0000313" key="7">
    <source>
        <dbReference type="EMBL" id="MBK1838101.1"/>
    </source>
</evidence>
<dbReference type="InterPro" id="IPR000182">
    <property type="entry name" value="GNAT_dom"/>
</dbReference>
<comment type="catalytic activity">
    <reaction evidence="5">
        <text>glycyl-tRNA(Gly) + acetyl-CoA = N-acetylglycyl-tRNA(Gly) + CoA + H(+)</text>
        <dbReference type="Rhea" id="RHEA:81867"/>
        <dbReference type="Rhea" id="RHEA-COMP:9683"/>
        <dbReference type="Rhea" id="RHEA-COMP:19766"/>
        <dbReference type="ChEBI" id="CHEBI:15378"/>
        <dbReference type="ChEBI" id="CHEBI:57287"/>
        <dbReference type="ChEBI" id="CHEBI:57288"/>
        <dbReference type="ChEBI" id="CHEBI:78522"/>
        <dbReference type="ChEBI" id="CHEBI:232036"/>
    </reaction>
</comment>
<evidence type="ECO:0000256" key="4">
    <source>
        <dbReference type="ARBA" id="ARBA00023315"/>
    </source>
</evidence>
<proteinExistence type="predicted"/>
<accession>A0ABS1F3U6</accession>
<name>A0ABS1F3U6_9PROT</name>
<keyword evidence="4" id="KW-0012">Acyltransferase</keyword>
<evidence type="ECO:0000256" key="5">
    <source>
        <dbReference type="ARBA" id="ARBA00049880"/>
    </source>
</evidence>
<comment type="caution">
    <text evidence="7">The sequence shown here is derived from an EMBL/GenBank/DDBJ whole genome shotgun (WGS) entry which is preliminary data.</text>
</comment>
<keyword evidence="2" id="KW-1277">Toxin-antitoxin system</keyword>
<gene>
    <name evidence="7" type="ORF">JHL17_11815</name>
</gene>
<dbReference type="EMBL" id="JAENHM010000035">
    <property type="protein sequence ID" value="MBK1838101.1"/>
    <property type="molecule type" value="Genomic_DNA"/>
</dbReference>
<evidence type="ECO:0000256" key="1">
    <source>
        <dbReference type="ARBA" id="ARBA00022491"/>
    </source>
</evidence>
<dbReference type="CDD" id="cd04301">
    <property type="entry name" value="NAT_SF"/>
    <property type="match status" value="1"/>
</dbReference>
<organism evidence="7 8">
    <name type="scientific">Azospirillum endophyticum</name>
    <dbReference type="NCBI Taxonomy" id="2800326"/>
    <lineage>
        <taxon>Bacteria</taxon>
        <taxon>Pseudomonadati</taxon>
        <taxon>Pseudomonadota</taxon>
        <taxon>Alphaproteobacteria</taxon>
        <taxon>Rhodospirillales</taxon>
        <taxon>Azospirillaceae</taxon>
        <taxon>Azospirillum</taxon>
    </lineage>
</organism>
<feature type="domain" description="N-acetyltransferase" evidence="6">
    <location>
        <begin position="2"/>
        <end position="163"/>
    </location>
</feature>
<evidence type="ECO:0000313" key="8">
    <source>
        <dbReference type="Proteomes" id="UP000652760"/>
    </source>
</evidence>
<dbReference type="Proteomes" id="UP000652760">
    <property type="component" value="Unassembled WGS sequence"/>
</dbReference>
<evidence type="ECO:0000256" key="2">
    <source>
        <dbReference type="ARBA" id="ARBA00022649"/>
    </source>
</evidence>